<evidence type="ECO:0000256" key="2">
    <source>
        <dbReference type="ARBA" id="ARBA00022692"/>
    </source>
</evidence>
<name>A0ABV1RIF9_9ALTE</name>
<evidence type="ECO:0000313" key="7">
    <source>
        <dbReference type="Proteomes" id="UP001467690"/>
    </source>
</evidence>
<feature type="transmembrane region" description="Helical" evidence="5">
    <location>
        <begin position="171"/>
        <end position="189"/>
    </location>
</feature>
<keyword evidence="7" id="KW-1185">Reference proteome</keyword>
<keyword evidence="2 5" id="KW-0812">Transmembrane</keyword>
<feature type="transmembrane region" description="Helical" evidence="5">
    <location>
        <begin position="6"/>
        <end position="28"/>
    </location>
</feature>
<keyword evidence="4 5" id="KW-0472">Membrane</keyword>
<evidence type="ECO:0000256" key="5">
    <source>
        <dbReference type="SAM" id="Phobius"/>
    </source>
</evidence>
<dbReference type="Gene3D" id="1.20.1530.20">
    <property type="match status" value="1"/>
</dbReference>
<dbReference type="EMBL" id="JBELOE010000228">
    <property type="protein sequence ID" value="MER2492723.1"/>
    <property type="molecule type" value="Genomic_DNA"/>
</dbReference>
<evidence type="ECO:0000313" key="6">
    <source>
        <dbReference type="EMBL" id="MER2492723.1"/>
    </source>
</evidence>
<feature type="transmembrane region" description="Helical" evidence="5">
    <location>
        <begin position="40"/>
        <end position="63"/>
    </location>
</feature>
<feature type="transmembrane region" description="Helical" evidence="5">
    <location>
        <begin position="98"/>
        <end position="120"/>
    </location>
</feature>
<dbReference type="InterPro" id="IPR002657">
    <property type="entry name" value="BilAc:Na_symport/Acr3"/>
</dbReference>
<proteinExistence type="predicted"/>
<dbReference type="InterPro" id="IPR004710">
    <property type="entry name" value="Bilac:Na_transpt"/>
</dbReference>
<comment type="caution">
    <text evidence="6">The sequence shown here is derived from an EMBL/GenBank/DDBJ whole genome shotgun (WGS) entry which is preliminary data.</text>
</comment>
<feature type="transmembrane region" description="Helical" evidence="5">
    <location>
        <begin position="263"/>
        <end position="281"/>
    </location>
</feature>
<feature type="transmembrane region" description="Helical" evidence="5">
    <location>
        <begin position="195"/>
        <end position="221"/>
    </location>
</feature>
<keyword evidence="3 5" id="KW-1133">Transmembrane helix</keyword>
<organism evidence="6 7">
    <name type="scientific">Catenovulum sediminis</name>
    <dbReference type="NCBI Taxonomy" id="1740262"/>
    <lineage>
        <taxon>Bacteria</taxon>
        <taxon>Pseudomonadati</taxon>
        <taxon>Pseudomonadota</taxon>
        <taxon>Gammaproteobacteria</taxon>
        <taxon>Alteromonadales</taxon>
        <taxon>Alteromonadaceae</taxon>
        <taxon>Catenovulum</taxon>
    </lineage>
</organism>
<feature type="transmembrane region" description="Helical" evidence="5">
    <location>
        <begin position="140"/>
        <end position="159"/>
    </location>
</feature>
<comment type="subcellular location">
    <subcellularLocation>
        <location evidence="1">Membrane</location>
        <topology evidence="1">Multi-pass membrane protein</topology>
    </subcellularLocation>
</comment>
<dbReference type="InterPro" id="IPR038770">
    <property type="entry name" value="Na+/solute_symporter_sf"/>
</dbReference>
<sequence length="288" mass="31375">MQATILSQVILPASLFIIMLGMGLSLKLTDFSRVLLQPKAAIIGIACQMLLLPLVGFIFVWLFSLQAELAVGLMLLTFCPGGVTSNMYSYLANGDTALSISLTAVVSLFAPFTIPLLTVWMMELFMNESQHFSLPIGKTMIQLSAITLLPVAMGMWLHRQFPVFAQKADKPVKALSLIFLFLIIAGIVANEWENMAGYFVATGLATLSLNITTLMLGFYLAKQFGLSKRQSTSIGIEVGIQNGTLALLVANSILQNPVMTTPAITYSLLMFVTGAVFAYWVKIDNETN</sequence>
<dbReference type="PANTHER" id="PTHR10361:SF24">
    <property type="entry name" value="P3 PROTEIN"/>
    <property type="match status" value="1"/>
</dbReference>
<accession>A0ABV1RIF9</accession>
<reference evidence="6 7" key="1">
    <citation type="submission" date="2024-06" db="EMBL/GenBank/DDBJ databases">
        <authorList>
            <person name="Chen R.Y."/>
        </authorList>
    </citation>
    <scope>NUCLEOTIDE SEQUENCE [LARGE SCALE GENOMIC DNA]</scope>
    <source>
        <strain evidence="6 7">D2</strain>
    </source>
</reference>
<feature type="transmembrane region" description="Helical" evidence="5">
    <location>
        <begin position="69"/>
        <end position="91"/>
    </location>
</feature>
<dbReference type="RefSeq" id="WP_350402186.1">
    <property type="nucleotide sequence ID" value="NZ_JBELOE010000228.1"/>
</dbReference>
<evidence type="ECO:0000256" key="1">
    <source>
        <dbReference type="ARBA" id="ARBA00004141"/>
    </source>
</evidence>
<evidence type="ECO:0000256" key="3">
    <source>
        <dbReference type="ARBA" id="ARBA00022989"/>
    </source>
</evidence>
<protein>
    <submittedName>
        <fullName evidence="6">Bile acid:sodium symporter family protein</fullName>
    </submittedName>
</protein>
<dbReference type="Proteomes" id="UP001467690">
    <property type="component" value="Unassembled WGS sequence"/>
</dbReference>
<evidence type="ECO:0000256" key="4">
    <source>
        <dbReference type="ARBA" id="ARBA00023136"/>
    </source>
</evidence>
<gene>
    <name evidence="6" type="ORF">ABS311_12630</name>
</gene>
<dbReference type="Pfam" id="PF01758">
    <property type="entry name" value="SBF"/>
    <property type="match status" value="1"/>
</dbReference>
<dbReference type="PANTHER" id="PTHR10361">
    <property type="entry name" value="SODIUM-BILE ACID COTRANSPORTER"/>
    <property type="match status" value="1"/>
</dbReference>